<dbReference type="Pfam" id="PF02897">
    <property type="entry name" value="Peptidase_S9_N"/>
    <property type="match status" value="1"/>
</dbReference>
<evidence type="ECO:0000256" key="3">
    <source>
        <dbReference type="ARBA" id="ARBA00011897"/>
    </source>
</evidence>
<comment type="caution">
    <text evidence="9">The sequence shown here is derived from an EMBL/GenBank/DDBJ whole genome shotgun (WGS) entry which is preliminary data.</text>
</comment>
<evidence type="ECO:0000256" key="4">
    <source>
        <dbReference type="ARBA" id="ARBA00022670"/>
    </source>
</evidence>
<dbReference type="InterPro" id="IPR023302">
    <property type="entry name" value="Pept_S9A_N"/>
</dbReference>
<dbReference type="FunFam" id="3.40.50.1820:FF:000005">
    <property type="entry name" value="Prolyl endopeptidase"/>
    <property type="match status" value="1"/>
</dbReference>
<evidence type="ECO:0000259" key="8">
    <source>
        <dbReference type="Pfam" id="PF02897"/>
    </source>
</evidence>
<dbReference type="InterPro" id="IPR001375">
    <property type="entry name" value="Peptidase_S9_cat"/>
</dbReference>
<comment type="similarity">
    <text evidence="2">Belongs to the peptidase S9A family.</text>
</comment>
<dbReference type="SUPFAM" id="SSF50993">
    <property type="entry name" value="Peptidase/esterase 'gauge' domain"/>
    <property type="match status" value="1"/>
</dbReference>
<feature type="domain" description="Peptidase S9A N-terminal" evidence="8">
    <location>
        <begin position="5"/>
        <end position="406"/>
    </location>
</feature>
<dbReference type="InterPro" id="IPR002471">
    <property type="entry name" value="Pept_S9_AS"/>
</dbReference>
<sequence length="681" mass="77049">MVALPPTRRDSTVENYHGTPVADPYRWLEDEKSTETQAWVEGQHAVARAYLDQLPALSALKERYTELYNYPKFSAPHKYGDRYYFSKNSGLQNQAVVYKQSTFDGEARLVLDPNTLSPDGTISLTNQAFSHDGTLMAYGTSQSGSDWQDIHIRQVDTGKDYDEVIHWCKFSGIAWHHDNSGFFYNRLPDPGTVPEEDQSKFSKVYWHLLNTPQSEDELIFERPEAKELSFTPFITDDGKYLFLTVWNGTDPNNRLYYREVESTTPFVRLLDEADASYELIGNDGPIFYLQTNLNAPKGRIIAIDSAHPERENWRELIAEQDDVIAFAQIVHQQFVITYLHDAHHQIKLYAKKGTLLQELVLPTLGSVIDLSGEPDGDELFITFTSYLYPSTVFRYEFASNTLQPLRPSQVQFDPSAYETTQVFYPSKDGTRIPMFLTHKKGLVLDANNPVLIYGYGGFDISMTPGFGISPLLWIEHGGIYAVANLRGGNEYGEAWHEAGMLEKKQNVFDDFIAAAEWLIEQKYTQASRVAIMGGSNGGLLVAACLVQRPDLYGAVICRVPVIDMLRYHRFTVGRYWIGEYGDAEHNPDQFAFMYAYSPLHNVRPDIHYPPTLIMTADTDDRVVPAHARKFAATLQAAQTGPAPILLRVEMKAGHGMGKPTAKIIEEEADILAFLFKTFGMK</sequence>
<evidence type="ECO:0000256" key="6">
    <source>
        <dbReference type="ARBA" id="ARBA00022825"/>
    </source>
</evidence>
<dbReference type="EC" id="3.4.21.26" evidence="3"/>
<dbReference type="FunFam" id="2.130.10.120:FF:000001">
    <property type="entry name" value="Prolyl endopeptidase"/>
    <property type="match status" value="1"/>
</dbReference>
<evidence type="ECO:0000256" key="5">
    <source>
        <dbReference type="ARBA" id="ARBA00022801"/>
    </source>
</evidence>
<dbReference type="SUPFAM" id="SSF53474">
    <property type="entry name" value="alpha/beta-Hydrolases"/>
    <property type="match status" value="1"/>
</dbReference>
<keyword evidence="6" id="KW-0720">Serine protease</keyword>
<dbReference type="OrthoDB" id="9801421at2"/>
<keyword evidence="4" id="KW-0645">Protease</keyword>
<evidence type="ECO:0000259" key="7">
    <source>
        <dbReference type="Pfam" id="PF00326"/>
    </source>
</evidence>
<dbReference type="Gene3D" id="2.130.10.120">
    <property type="entry name" value="Prolyl oligopeptidase, N-terminal domain"/>
    <property type="match status" value="1"/>
</dbReference>
<protein>
    <recommendedName>
        <fullName evidence="3">prolyl oligopeptidase</fullName>
        <ecNumber evidence="3">3.4.21.26</ecNumber>
    </recommendedName>
</protein>
<evidence type="ECO:0000256" key="1">
    <source>
        <dbReference type="ARBA" id="ARBA00001070"/>
    </source>
</evidence>
<dbReference type="GO" id="GO:0004252">
    <property type="term" value="F:serine-type endopeptidase activity"/>
    <property type="evidence" value="ECO:0007669"/>
    <property type="project" value="UniProtKB-EC"/>
</dbReference>
<dbReference type="GO" id="GO:0005829">
    <property type="term" value="C:cytosol"/>
    <property type="evidence" value="ECO:0007669"/>
    <property type="project" value="TreeGrafter"/>
</dbReference>
<comment type="catalytic activity">
    <reaction evidence="1">
        <text>Hydrolysis of Pro-|-Xaa &gt;&gt; Ala-|-Xaa in oligopeptides.</text>
        <dbReference type="EC" id="3.4.21.26"/>
    </reaction>
</comment>
<dbReference type="EMBL" id="BIFT01000001">
    <property type="protein sequence ID" value="GCE26638.1"/>
    <property type="molecule type" value="Genomic_DNA"/>
</dbReference>
<name>A0A402B5K5_9CHLR</name>
<keyword evidence="5" id="KW-0378">Hydrolase</keyword>
<dbReference type="PRINTS" id="PR00862">
    <property type="entry name" value="PROLIGOPTASE"/>
</dbReference>
<dbReference type="Proteomes" id="UP000287171">
    <property type="component" value="Unassembled WGS sequence"/>
</dbReference>
<keyword evidence="10" id="KW-1185">Reference proteome</keyword>
<dbReference type="InterPro" id="IPR002470">
    <property type="entry name" value="Peptidase_S9A"/>
</dbReference>
<dbReference type="GO" id="GO:0070012">
    <property type="term" value="F:oligopeptidase activity"/>
    <property type="evidence" value="ECO:0007669"/>
    <property type="project" value="TreeGrafter"/>
</dbReference>
<organism evidence="9 10">
    <name type="scientific">Dictyobacter alpinus</name>
    <dbReference type="NCBI Taxonomy" id="2014873"/>
    <lineage>
        <taxon>Bacteria</taxon>
        <taxon>Bacillati</taxon>
        <taxon>Chloroflexota</taxon>
        <taxon>Ktedonobacteria</taxon>
        <taxon>Ktedonobacterales</taxon>
        <taxon>Dictyobacteraceae</taxon>
        <taxon>Dictyobacter</taxon>
    </lineage>
</organism>
<dbReference type="Pfam" id="PF00326">
    <property type="entry name" value="Peptidase_S9"/>
    <property type="match status" value="1"/>
</dbReference>
<dbReference type="InterPro" id="IPR051167">
    <property type="entry name" value="Prolyl_oligopep/macrocyclase"/>
</dbReference>
<dbReference type="PANTHER" id="PTHR42881">
    <property type="entry name" value="PROLYL ENDOPEPTIDASE"/>
    <property type="match status" value="1"/>
</dbReference>
<accession>A0A402B5K5</accession>
<evidence type="ECO:0000313" key="9">
    <source>
        <dbReference type="EMBL" id="GCE26638.1"/>
    </source>
</evidence>
<dbReference type="PANTHER" id="PTHR42881:SF2">
    <property type="entry name" value="PROLYL ENDOPEPTIDASE"/>
    <property type="match status" value="1"/>
</dbReference>
<dbReference type="GO" id="GO:0006508">
    <property type="term" value="P:proteolysis"/>
    <property type="evidence" value="ECO:0007669"/>
    <property type="project" value="UniProtKB-KW"/>
</dbReference>
<dbReference type="Gene3D" id="3.40.50.1820">
    <property type="entry name" value="alpha/beta hydrolase"/>
    <property type="match status" value="1"/>
</dbReference>
<dbReference type="PROSITE" id="PS00708">
    <property type="entry name" value="PRO_ENDOPEP_SER"/>
    <property type="match status" value="1"/>
</dbReference>
<evidence type="ECO:0000313" key="10">
    <source>
        <dbReference type="Proteomes" id="UP000287171"/>
    </source>
</evidence>
<proteinExistence type="inferred from homology"/>
<dbReference type="InterPro" id="IPR029058">
    <property type="entry name" value="AB_hydrolase_fold"/>
</dbReference>
<dbReference type="AlphaFoldDB" id="A0A402B5K5"/>
<feature type="domain" description="Peptidase S9 prolyl oligopeptidase catalytic" evidence="7">
    <location>
        <begin position="472"/>
        <end position="680"/>
    </location>
</feature>
<gene>
    <name evidence="9" type="ORF">KDA_21220</name>
</gene>
<evidence type="ECO:0000256" key="2">
    <source>
        <dbReference type="ARBA" id="ARBA00005228"/>
    </source>
</evidence>
<reference evidence="10" key="1">
    <citation type="submission" date="2018-12" db="EMBL/GenBank/DDBJ databases">
        <title>Tengunoibacter tsumagoiensis gen. nov., sp. nov., Dictyobacter kobayashii sp. nov., D. alpinus sp. nov., and D. joshuensis sp. nov. and description of Dictyobacteraceae fam. nov. within the order Ktedonobacterales isolated from Tengu-no-mugimeshi.</title>
        <authorList>
            <person name="Wang C.M."/>
            <person name="Zheng Y."/>
            <person name="Sakai Y."/>
            <person name="Toyoda A."/>
            <person name="Minakuchi Y."/>
            <person name="Abe K."/>
            <person name="Yokota A."/>
            <person name="Yabe S."/>
        </authorList>
    </citation>
    <scope>NUCLEOTIDE SEQUENCE [LARGE SCALE GENOMIC DNA]</scope>
    <source>
        <strain evidence="10">Uno16</strain>
    </source>
</reference>
<dbReference type="RefSeq" id="WP_126627066.1">
    <property type="nucleotide sequence ID" value="NZ_BIFT01000001.1"/>
</dbReference>